<dbReference type="EMBL" id="JASPKZ010000435">
    <property type="protein sequence ID" value="KAJ9600279.1"/>
    <property type="molecule type" value="Genomic_DNA"/>
</dbReference>
<comment type="caution">
    <text evidence="2">The sequence shown here is derived from an EMBL/GenBank/DDBJ whole genome shotgun (WGS) entry which is preliminary data.</text>
</comment>
<keyword evidence="1" id="KW-0732">Signal</keyword>
<protein>
    <recommendedName>
        <fullName evidence="4">Astakine</fullName>
    </recommendedName>
</protein>
<name>A0AAD8AJD5_DIPPU</name>
<dbReference type="Proteomes" id="UP001233999">
    <property type="component" value="Unassembled WGS sequence"/>
</dbReference>
<evidence type="ECO:0000313" key="3">
    <source>
        <dbReference type="Proteomes" id="UP001233999"/>
    </source>
</evidence>
<keyword evidence="3" id="KW-1185">Reference proteome</keyword>
<dbReference type="Gene3D" id="2.10.80.10">
    <property type="entry name" value="Lipase, subunit A"/>
    <property type="match status" value="1"/>
</dbReference>
<feature type="chain" id="PRO_5042131750" description="Astakine" evidence="1">
    <location>
        <begin position="20"/>
        <end position="132"/>
    </location>
</feature>
<sequence>FKMSILVLLSALLAPAIHSLHHGRGSTVNQCTDTRDCHAHQCCVLGGNRYSMPTCTNLGLVGEPCRPYSNAPYNMSLTYPNDVKLDVTNVYFVLCDCAPNLLCDGFKGTCQSPDIYTNNDIDLTDKPSADYT</sequence>
<dbReference type="AlphaFoldDB" id="A0AAD8AJD5"/>
<feature type="non-terminal residue" evidence="2">
    <location>
        <position position="132"/>
    </location>
</feature>
<evidence type="ECO:0000256" key="1">
    <source>
        <dbReference type="SAM" id="SignalP"/>
    </source>
</evidence>
<evidence type="ECO:0000313" key="2">
    <source>
        <dbReference type="EMBL" id="KAJ9600279.1"/>
    </source>
</evidence>
<proteinExistence type="predicted"/>
<accession>A0AAD8AJD5</accession>
<reference evidence="2" key="1">
    <citation type="journal article" date="2023" name="IScience">
        <title>Live-bearing cockroach genome reveals convergent evolutionary mechanisms linked to viviparity in insects and beyond.</title>
        <authorList>
            <person name="Fouks B."/>
            <person name="Harrison M.C."/>
            <person name="Mikhailova A.A."/>
            <person name="Marchal E."/>
            <person name="English S."/>
            <person name="Carruthers M."/>
            <person name="Jennings E.C."/>
            <person name="Chiamaka E.L."/>
            <person name="Frigard R.A."/>
            <person name="Pippel M."/>
            <person name="Attardo G.M."/>
            <person name="Benoit J.B."/>
            <person name="Bornberg-Bauer E."/>
            <person name="Tobe S.S."/>
        </authorList>
    </citation>
    <scope>NUCLEOTIDE SEQUENCE</scope>
    <source>
        <strain evidence="2">Stay&amp;Tobe</strain>
    </source>
</reference>
<gene>
    <name evidence="2" type="ORF">L9F63_009455</name>
</gene>
<feature type="signal peptide" evidence="1">
    <location>
        <begin position="1"/>
        <end position="19"/>
    </location>
</feature>
<reference evidence="2" key="2">
    <citation type="submission" date="2023-05" db="EMBL/GenBank/DDBJ databases">
        <authorList>
            <person name="Fouks B."/>
        </authorList>
    </citation>
    <scope>NUCLEOTIDE SEQUENCE</scope>
    <source>
        <strain evidence="2">Stay&amp;Tobe</strain>
        <tissue evidence="2">Testes</tissue>
    </source>
</reference>
<organism evidence="2 3">
    <name type="scientific">Diploptera punctata</name>
    <name type="common">Pacific beetle cockroach</name>
    <dbReference type="NCBI Taxonomy" id="6984"/>
    <lineage>
        <taxon>Eukaryota</taxon>
        <taxon>Metazoa</taxon>
        <taxon>Ecdysozoa</taxon>
        <taxon>Arthropoda</taxon>
        <taxon>Hexapoda</taxon>
        <taxon>Insecta</taxon>
        <taxon>Pterygota</taxon>
        <taxon>Neoptera</taxon>
        <taxon>Polyneoptera</taxon>
        <taxon>Dictyoptera</taxon>
        <taxon>Blattodea</taxon>
        <taxon>Blaberoidea</taxon>
        <taxon>Blaberidae</taxon>
        <taxon>Diplopterinae</taxon>
        <taxon>Diploptera</taxon>
    </lineage>
</organism>
<evidence type="ECO:0008006" key="4">
    <source>
        <dbReference type="Google" id="ProtNLM"/>
    </source>
</evidence>